<dbReference type="Gene3D" id="1.10.10.10">
    <property type="entry name" value="Winged helix-like DNA-binding domain superfamily/Winged helix DNA-binding domain"/>
    <property type="match status" value="1"/>
</dbReference>
<dbReference type="RefSeq" id="WP_131279759.1">
    <property type="nucleotide sequence ID" value="NZ_CP031395.1"/>
</dbReference>
<dbReference type="InterPro" id="IPR005119">
    <property type="entry name" value="LysR_subst-bd"/>
</dbReference>
<dbReference type="InterPro" id="IPR058163">
    <property type="entry name" value="LysR-type_TF_proteobact-type"/>
</dbReference>
<dbReference type="InterPro" id="IPR000847">
    <property type="entry name" value="LysR_HTH_N"/>
</dbReference>
<dbReference type="InterPro" id="IPR036390">
    <property type="entry name" value="WH_DNA-bd_sf"/>
</dbReference>
<dbReference type="CDD" id="cd08422">
    <property type="entry name" value="PBP2_CrgA_like"/>
    <property type="match status" value="1"/>
</dbReference>
<dbReference type="SUPFAM" id="SSF46785">
    <property type="entry name" value="Winged helix' DNA-binding domain"/>
    <property type="match status" value="1"/>
</dbReference>
<dbReference type="OrthoDB" id="8723543at2"/>
<organism evidence="6 7">
    <name type="scientific">Hylemonella gracilis</name>
    <dbReference type="NCBI Taxonomy" id="80880"/>
    <lineage>
        <taxon>Bacteria</taxon>
        <taxon>Pseudomonadati</taxon>
        <taxon>Pseudomonadota</taxon>
        <taxon>Betaproteobacteria</taxon>
        <taxon>Burkholderiales</taxon>
        <taxon>Comamonadaceae</taxon>
        <taxon>Hylemonella</taxon>
    </lineage>
</organism>
<evidence type="ECO:0000256" key="4">
    <source>
        <dbReference type="ARBA" id="ARBA00023163"/>
    </source>
</evidence>
<evidence type="ECO:0000259" key="5">
    <source>
        <dbReference type="PROSITE" id="PS50931"/>
    </source>
</evidence>
<dbReference type="Gene3D" id="3.40.190.290">
    <property type="match status" value="1"/>
</dbReference>
<dbReference type="Pfam" id="PF03466">
    <property type="entry name" value="LysR_substrate"/>
    <property type="match status" value="1"/>
</dbReference>
<evidence type="ECO:0000313" key="6">
    <source>
        <dbReference type="EMBL" id="QBK05052.1"/>
    </source>
</evidence>
<proteinExistence type="inferred from homology"/>
<dbReference type="Pfam" id="PF00126">
    <property type="entry name" value="HTH_1"/>
    <property type="match status" value="1"/>
</dbReference>
<feature type="domain" description="HTH lysR-type" evidence="5">
    <location>
        <begin position="15"/>
        <end position="70"/>
    </location>
</feature>
<dbReference type="GO" id="GO:0043565">
    <property type="term" value="F:sequence-specific DNA binding"/>
    <property type="evidence" value="ECO:0007669"/>
    <property type="project" value="TreeGrafter"/>
</dbReference>
<name>A0A4P6UIV8_9BURK</name>
<reference evidence="6 7" key="1">
    <citation type="submission" date="2018-07" db="EMBL/GenBank/DDBJ databases">
        <title>Exploring interactions and the metabolic potential of the ultra-small soil bacteria Hylemonella gracilis.</title>
        <authorList>
            <person name="Tyc O."/>
            <person name="Kulkarni P."/>
            <person name="Gawehns F."/>
            <person name="Hundscheid M."/>
            <person name="Zweers H."/>
            <person name="Garbeva P."/>
        </authorList>
    </citation>
    <scope>NUCLEOTIDE SEQUENCE [LARGE SCALE GENOMIC DNA]</scope>
    <source>
        <strain evidence="6 7">NS1</strain>
    </source>
</reference>
<dbReference type="SUPFAM" id="SSF53850">
    <property type="entry name" value="Periplasmic binding protein-like II"/>
    <property type="match status" value="1"/>
</dbReference>
<keyword evidence="4" id="KW-0804">Transcription</keyword>
<comment type="similarity">
    <text evidence="1">Belongs to the LysR transcriptional regulatory family.</text>
</comment>
<evidence type="ECO:0000256" key="2">
    <source>
        <dbReference type="ARBA" id="ARBA00023015"/>
    </source>
</evidence>
<dbReference type="EMBL" id="CP031395">
    <property type="protein sequence ID" value="QBK05052.1"/>
    <property type="molecule type" value="Genomic_DNA"/>
</dbReference>
<sequence>MNIEAAALLPGTDRMLLIETFVRIVEAGNLSAAAEQLGSTQPTISRRLQALERAMGVRLLQRTTHAMRLTEDGQRCYARAKDLISSWQAFESETRGAGEEPAGTLRVVAPHAFGQQQLVEPLADYLRRYPKMRVEWLLHDRMPDFIAEGVDCAIRVGAVQDPSVVALPMGNVPRIVVGAPSLFEEALPTHPAELTRLPWLALRTFYRNEISLTRAGSDEVVRIGIQPRLSTDGLYALRTAAVEGLGLAVGSAWAMNEELRAGRLLHVVPQWQADPLPVHLVYPQARLHPARLRSFIDIMRVSGPAALNRLQAGSVAARETA</sequence>
<dbReference type="FunFam" id="1.10.10.10:FF:000001">
    <property type="entry name" value="LysR family transcriptional regulator"/>
    <property type="match status" value="1"/>
</dbReference>
<evidence type="ECO:0000256" key="1">
    <source>
        <dbReference type="ARBA" id="ARBA00009437"/>
    </source>
</evidence>
<accession>A0A4P6UIV8</accession>
<evidence type="ECO:0000313" key="7">
    <source>
        <dbReference type="Proteomes" id="UP000292939"/>
    </source>
</evidence>
<dbReference type="GO" id="GO:0006351">
    <property type="term" value="P:DNA-templated transcription"/>
    <property type="evidence" value="ECO:0007669"/>
    <property type="project" value="TreeGrafter"/>
</dbReference>
<dbReference type="GO" id="GO:0003700">
    <property type="term" value="F:DNA-binding transcription factor activity"/>
    <property type="evidence" value="ECO:0007669"/>
    <property type="project" value="InterPro"/>
</dbReference>
<dbReference type="PANTHER" id="PTHR30537:SF30">
    <property type="entry name" value="TRANSCRIPTIONAL REGULATOR-RELATED"/>
    <property type="match status" value="1"/>
</dbReference>
<evidence type="ECO:0000256" key="3">
    <source>
        <dbReference type="ARBA" id="ARBA00023125"/>
    </source>
</evidence>
<dbReference type="PANTHER" id="PTHR30537">
    <property type="entry name" value="HTH-TYPE TRANSCRIPTIONAL REGULATOR"/>
    <property type="match status" value="1"/>
</dbReference>
<dbReference type="PROSITE" id="PS50931">
    <property type="entry name" value="HTH_LYSR"/>
    <property type="match status" value="1"/>
</dbReference>
<gene>
    <name evidence="6" type="ORF">DW355_09955</name>
</gene>
<dbReference type="InterPro" id="IPR036388">
    <property type="entry name" value="WH-like_DNA-bd_sf"/>
</dbReference>
<dbReference type="PRINTS" id="PR00039">
    <property type="entry name" value="HTHLYSR"/>
</dbReference>
<dbReference type="AlphaFoldDB" id="A0A4P6UIV8"/>
<keyword evidence="3" id="KW-0238">DNA-binding</keyword>
<keyword evidence="2" id="KW-0805">Transcription regulation</keyword>
<protein>
    <submittedName>
        <fullName evidence="6">LysR family transcriptional regulator</fullName>
    </submittedName>
</protein>
<dbReference type="KEGG" id="hgr:DW355_09955"/>
<dbReference type="Proteomes" id="UP000292939">
    <property type="component" value="Chromosome"/>
</dbReference>